<dbReference type="GO" id="GO:0010181">
    <property type="term" value="F:FMN binding"/>
    <property type="evidence" value="ECO:0007669"/>
    <property type="project" value="UniProtKB-UniRule"/>
</dbReference>
<organism evidence="13 14">
    <name type="scientific">Methanothermococcus okinawensis</name>
    <dbReference type="NCBI Taxonomy" id="155863"/>
    <lineage>
        <taxon>Archaea</taxon>
        <taxon>Methanobacteriati</taxon>
        <taxon>Methanobacteriota</taxon>
        <taxon>Methanomada group</taxon>
        <taxon>Methanococci</taxon>
        <taxon>Methanococcales</taxon>
        <taxon>Methanococcaceae</taxon>
        <taxon>Methanothermococcus</taxon>
    </lineage>
</organism>
<gene>
    <name evidence="11" type="primary">fni</name>
    <name evidence="13" type="ORF">EYH55_03150</name>
</gene>
<sequence length="358" mass="40199">MEDRDIHLRKLEHILICNHCEVEYRKDTLFNAVELIHRGVPNCNLEEIDTTTDLFGKKLEAPLIVTGITGGHPKAKEINRNIAEAVEELNLGMGVGSQRAGILDSSVEDTYRVVRDYDIPLVIGNLGAVNFIEDRWNEETIERAIEMIDGDAMAIHFNPLQEAIQPEGDTNFKGVDILKDIISNYKRKYRDIPFIAKEVGEGFSREDAITLREIGFDGIDVAGSGGTSWAMVEYYRIKDREFREFSKRFLDWGIPTAVSLLYVKDVFPGTIIASGGIRSGIDMAKSIALGAHCCGVALPVLRAALRGSREVVKILERMIRELKTTMFLVGCEDIEALRKAKYVIKGELREWLDVKTVL</sequence>
<dbReference type="InterPro" id="IPR011179">
    <property type="entry name" value="IPdP_isomerase"/>
</dbReference>
<comment type="subunit">
    <text evidence="10 11">Homooctamer. Dimer of tetramers.</text>
</comment>
<dbReference type="GO" id="GO:0005737">
    <property type="term" value="C:cytoplasm"/>
    <property type="evidence" value="ECO:0007669"/>
    <property type="project" value="UniProtKB-SubCell"/>
</dbReference>
<dbReference type="InterPro" id="IPR013785">
    <property type="entry name" value="Aldolase_TIM"/>
</dbReference>
<dbReference type="PIRSF" id="PIRSF003314">
    <property type="entry name" value="IPP_isomerase"/>
    <property type="match status" value="1"/>
</dbReference>
<dbReference type="Gene3D" id="3.20.20.70">
    <property type="entry name" value="Aldolase class I"/>
    <property type="match status" value="1"/>
</dbReference>
<keyword evidence="6 11" id="KW-0460">Magnesium</keyword>
<feature type="binding site" evidence="11">
    <location>
        <position position="162"/>
    </location>
    <ligand>
        <name>Mg(2+)</name>
        <dbReference type="ChEBI" id="CHEBI:18420"/>
    </ligand>
</feature>
<dbReference type="NCBIfam" id="TIGR02151">
    <property type="entry name" value="IPP_isom_2"/>
    <property type="match status" value="1"/>
</dbReference>
<keyword evidence="5 11" id="KW-0479">Metal-binding</keyword>
<dbReference type="GO" id="GO:0004452">
    <property type="term" value="F:isopentenyl-diphosphate delta-isomerase activity"/>
    <property type="evidence" value="ECO:0007669"/>
    <property type="project" value="UniProtKB-UniRule"/>
</dbReference>
<feature type="binding site" evidence="11">
    <location>
        <position position="66"/>
    </location>
    <ligand>
        <name>FMN</name>
        <dbReference type="ChEBI" id="CHEBI:58210"/>
    </ligand>
</feature>
<feature type="binding site" evidence="11">
    <location>
        <position position="197"/>
    </location>
    <ligand>
        <name>FMN</name>
        <dbReference type="ChEBI" id="CHEBI:58210"/>
    </ligand>
</feature>
<dbReference type="EC" id="5.3.3.2" evidence="11"/>
<proteinExistence type="inferred from homology"/>
<feature type="binding site" evidence="11">
    <location>
        <position position="125"/>
    </location>
    <ligand>
        <name>FMN</name>
        <dbReference type="ChEBI" id="CHEBI:58210"/>
    </ligand>
</feature>
<evidence type="ECO:0000256" key="3">
    <source>
        <dbReference type="ARBA" id="ARBA00022630"/>
    </source>
</evidence>
<keyword evidence="3 11" id="KW-0285">Flavoprotein</keyword>
<dbReference type="PANTHER" id="PTHR43665:SF1">
    <property type="entry name" value="ISOPENTENYL-DIPHOSPHATE DELTA-ISOMERASE"/>
    <property type="match status" value="1"/>
</dbReference>
<evidence type="ECO:0000256" key="5">
    <source>
        <dbReference type="ARBA" id="ARBA00022723"/>
    </source>
</evidence>
<name>A0A832ZYH5_9EURY</name>
<dbReference type="InterPro" id="IPR000262">
    <property type="entry name" value="FMN-dep_DH"/>
</dbReference>
<dbReference type="CDD" id="cd02811">
    <property type="entry name" value="IDI-2_FMN"/>
    <property type="match status" value="1"/>
</dbReference>
<feature type="binding site" evidence="11">
    <location>
        <begin position="297"/>
        <end position="298"/>
    </location>
    <ligand>
        <name>FMN</name>
        <dbReference type="ChEBI" id="CHEBI:58210"/>
    </ligand>
</feature>
<evidence type="ECO:0000256" key="9">
    <source>
        <dbReference type="ARBA" id="ARBA00023235"/>
    </source>
</evidence>
<comment type="cofactor">
    <cofactor evidence="1 11">
        <name>FMN</name>
        <dbReference type="ChEBI" id="CHEBI:58210"/>
    </cofactor>
</comment>
<dbReference type="SMART" id="SM01240">
    <property type="entry name" value="IMPDH"/>
    <property type="match status" value="1"/>
</dbReference>
<dbReference type="EMBL" id="DQVW01000056">
    <property type="protein sequence ID" value="HIQ32461.1"/>
    <property type="molecule type" value="Genomic_DNA"/>
</dbReference>
<evidence type="ECO:0000259" key="12">
    <source>
        <dbReference type="Pfam" id="PF01070"/>
    </source>
</evidence>
<feature type="domain" description="FMN-dependent dehydrogenase" evidence="12">
    <location>
        <begin position="187"/>
        <end position="340"/>
    </location>
</feature>
<evidence type="ECO:0000256" key="11">
    <source>
        <dbReference type="HAMAP-Rule" id="MF_00354"/>
    </source>
</evidence>
<keyword evidence="4 11" id="KW-0288">FMN</keyword>
<dbReference type="AlphaFoldDB" id="A0A832ZYH5"/>
<evidence type="ECO:0000256" key="4">
    <source>
        <dbReference type="ARBA" id="ARBA00022643"/>
    </source>
</evidence>
<feature type="binding site" evidence="11">
    <location>
        <position position="97"/>
    </location>
    <ligand>
        <name>FMN</name>
        <dbReference type="ChEBI" id="CHEBI:58210"/>
    </ligand>
</feature>
<evidence type="ECO:0000256" key="1">
    <source>
        <dbReference type="ARBA" id="ARBA00001917"/>
    </source>
</evidence>
<reference evidence="13" key="1">
    <citation type="journal article" date="2020" name="ISME J.">
        <title>Gammaproteobacteria mediating utilization of methyl-, sulfur- and petroleum organic compounds in deep ocean hydrothermal plumes.</title>
        <authorList>
            <person name="Zhou Z."/>
            <person name="Liu Y."/>
            <person name="Pan J."/>
            <person name="Cron B.R."/>
            <person name="Toner B.M."/>
            <person name="Anantharaman K."/>
            <person name="Breier J.A."/>
            <person name="Dick G.J."/>
            <person name="Li M."/>
        </authorList>
    </citation>
    <scope>NUCLEOTIDE SEQUENCE</scope>
    <source>
        <strain evidence="13">SZUA-1534</strain>
    </source>
</reference>
<comment type="cofactor">
    <cofactor evidence="11">
        <name>Mg(2+)</name>
        <dbReference type="ChEBI" id="CHEBI:18420"/>
    </cofactor>
</comment>
<comment type="cofactor">
    <cofactor evidence="11">
        <name>NADPH</name>
        <dbReference type="ChEBI" id="CHEBI:57783"/>
    </cofactor>
</comment>
<dbReference type="GO" id="GO:0000287">
    <property type="term" value="F:magnesium ion binding"/>
    <property type="evidence" value="ECO:0007669"/>
    <property type="project" value="UniProtKB-UniRule"/>
</dbReference>
<dbReference type="GO" id="GO:0016491">
    <property type="term" value="F:oxidoreductase activity"/>
    <property type="evidence" value="ECO:0007669"/>
    <property type="project" value="InterPro"/>
</dbReference>
<feature type="binding site" evidence="11">
    <location>
        <begin position="9"/>
        <end position="10"/>
    </location>
    <ligand>
        <name>substrate</name>
    </ligand>
</feature>
<comment type="function">
    <text evidence="11">Involved in the biosynthesis of isoprenoids. Catalyzes the 1,3-allylic rearrangement of the homoallylic substrate isopentenyl (IPP) to its allylic isomer, dimethylallyl diphosphate (DMAPP).</text>
</comment>
<evidence type="ECO:0000313" key="13">
    <source>
        <dbReference type="EMBL" id="HIQ32461.1"/>
    </source>
</evidence>
<comment type="caution">
    <text evidence="13">The sequence shown here is derived from an EMBL/GenBank/DDBJ whole genome shotgun (WGS) entry which is preliminary data.</text>
</comment>
<feature type="binding site" evidence="11">
    <location>
        <position position="161"/>
    </location>
    <ligand>
        <name>substrate</name>
    </ligand>
</feature>
<dbReference type="Proteomes" id="UP000623215">
    <property type="component" value="Unassembled WGS sequence"/>
</dbReference>
<comment type="catalytic activity">
    <reaction evidence="11">
        <text>isopentenyl diphosphate = dimethylallyl diphosphate</text>
        <dbReference type="Rhea" id="RHEA:23284"/>
        <dbReference type="ChEBI" id="CHEBI:57623"/>
        <dbReference type="ChEBI" id="CHEBI:128769"/>
        <dbReference type="EC" id="5.3.3.2"/>
    </reaction>
</comment>
<evidence type="ECO:0000256" key="8">
    <source>
        <dbReference type="ARBA" id="ARBA00023229"/>
    </source>
</evidence>
<feature type="binding site" evidence="11">
    <location>
        <position position="227"/>
    </location>
    <ligand>
        <name>FMN</name>
        <dbReference type="ChEBI" id="CHEBI:58210"/>
    </ligand>
</feature>
<evidence type="ECO:0000256" key="7">
    <source>
        <dbReference type="ARBA" id="ARBA00022857"/>
    </source>
</evidence>
<evidence type="ECO:0000256" key="2">
    <source>
        <dbReference type="ARBA" id="ARBA00022490"/>
    </source>
</evidence>
<comment type="subcellular location">
    <subcellularLocation>
        <location evidence="11">Cytoplasm</location>
    </subcellularLocation>
</comment>
<dbReference type="HAMAP" id="MF_00354">
    <property type="entry name" value="Idi_2"/>
    <property type="match status" value="1"/>
</dbReference>
<dbReference type="GO" id="GO:0008299">
    <property type="term" value="P:isoprenoid biosynthetic process"/>
    <property type="evidence" value="ECO:0007669"/>
    <property type="project" value="UniProtKB-UniRule"/>
</dbReference>
<comment type="similarity">
    <text evidence="11">Belongs to the IPP isomerase type 2 family.</text>
</comment>
<dbReference type="SUPFAM" id="SSF51395">
    <property type="entry name" value="FMN-linked oxidoreductases"/>
    <property type="match status" value="1"/>
</dbReference>
<dbReference type="PANTHER" id="PTHR43665">
    <property type="entry name" value="ISOPENTENYL-DIPHOSPHATE DELTA-ISOMERASE"/>
    <property type="match status" value="1"/>
</dbReference>
<feature type="binding site" evidence="11">
    <location>
        <begin position="97"/>
        <end position="99"/>
    </location>
    <ligand>
        <name>substrate</name>
    </ligand>
</feature>
<evidence type="ECO:0000256" key="10">
    <source>
        <dbReference type="ARBA" id="ARBA00025810"/>
    </source>
</evidence>
<dbReference type="Pfam" id="PF01070">
    <property type="entry name" value="FMN_dh"/>
    <property type="match status" value="1"/>
</dbReference>
<feature type="binding site" evidence="11">
    <location>
        <begin position="67"/>
        <end position="69"/>
    </location>
    <ligand>
        <name>FMN</name>
        <dbReference type="ChEBI" id="CHEBI:58210"/>
    </ligand>
</feature>
<comment type="caution">
    <text evidence="11">Lacks conserved residue(s) required for the propagation of feature annotation.</text>
</comment>
<keyword evidence="8 11" id="KW-0414">Isoprene biosynthesis</keyword>
<keyword evidence="9 11" id="KW-0413">Isomerase</keyword>
<feature type="binding site" evidence="11">
    <location>
        <begin position="276"/>
        <end position="278"/>
    </location>
    <ligand>
        <name>FMN</name>
        <dbReference type="ChEBI" id="CHEBI:58210"/>
    </ligand>
</feature>
<evidence type="ECO:0000256" key="6">
    <source>
        <dbReference type="ARBA" id="ARBA00022842"/>
    </source>
</evidence>
<accession>A0A832ZYH5</accession>
<keyword evidence="2 11" id="KW-0963">Cytoplasm</keyword>
<protein>
    <recommendedName>
        <fullName evidence="11">Isopentenyl-diphosphate delta-isomerase</fullName>
        <shortName evidence="11">IPP isomerase</shortName>
        <ecNumber evidence="11">5.3.3.2</ecNumber>
    </recommendedName>
    <alternativeName>
        <fullName evidence="11">Isopentenyl diphosphate:dimethylallyl diphosphate isomerase</fullName>
    </alternativeName>
    <alternativeName>
        <fullName evidence="11">Isopentenyl pyrophosphate isomerase</fullName>
    </alternativeName>
    <alternativeName>
        <fullName evidence="11">Type 2 isopentenyl diphosphate isomerase</fullName>
        <shortName evidence="11">IDI-2</shortName>
    </alternativeName>
</protein>
<dbReference type="GO" id="GO:0070402">
    <property type="term" value="F:NADPH binding"/>
    <property type="evidence" value="ECO:0007669"/>
    <property type="project" value="UniProtKB-UniRule"/>
</dbReference>
<keyword evidence="7 11" id="KW-0521">NADP</keyword>
<evidence type="ECO:0000313" key="14">
    <source>
        <dbReference type="Proteomes" id="UP000623215"/>
    </source>
</evidence>